<evidence type="ECO:0008006" key="4">
    <source>
        <dbReference type="Google" id="ProtNLM"/>
    </source>
</evidence>
<reference evidence="2 3" key="1">
    <citation type="journal article" date="2023" name="Microbiol. Spectr.">
        <title>Symbiosis of Carpenter Bees with Uncharacterized Lactic Acid Bacteria Showing NAD Auxotrophy.</title>
        <authorList>
            <person name="Kawasaki S."/>
            <person name="Ozawa K."/>
            <person name="Mori T."/>
            <person name="Yamamoto A."/>
            <person name="Ito M."/>
            <person name="Ohkuma M."/>
            <person name="Sakamoto M."/>
            <person name="Matsutani M."/>
        </authorList>
    </citation>
    <scope>NUCLEOTIDE SEQUENCE [LARGE SCALE GENOMIC DNA]</scope>
    <source>
        <strain evidence="2 3">XA3</strain>
    </source>
</reference>
<dbReference type="InterPro" id="IPR021324">
    <property type="entry name" value="DUF2929"/>
</dbReference>
<keyword evidence="3" id="KW-1185">Reference proteome</keyword>
<keyword evidence="1" id="KW-0812">Transmembrane</keyword>
<dbReference type="KEGG" id="xap:XA3_11140"/>
<feature type="transmembrane region" description="Helical" evidence="1">
    <location>
        <begin position="7"/>
        <end position="25"/>
    </location>
</feature>
<protein>
    <recommendedName>
        <fullName evidence="4">DUF2929 domain-containing protein</fullName>
    </recommendedName>
</protein>
<evidence type="ECO:0000256" key="1">
    <source>
        <dbReference type="SAM" id="Phobius"/>
    </source>
</evidence>
<proteinExistence type="predicted"/>
<dbReference type="EMBL" id="AP026802">
    <property type="protein sequence ID" value="BDR58673.1"/>
    <property type="molecule type" value="Genomic_DNA"/>
</dbReference>
<keyword evidence="1" id="KW-1133">Transmembrane helix</keyword>
<evidence type="ECO:0000313" key="3">
    <source>
        <dbReference type="Proteomes" id="UP001321861"/>
    </source>
</evidence>
<accession>A0AAU9DTG0</accession>
<feature type="transmembrane region" description="Helical" evidence="1">
    <location>
        <begin position="31"/>
        <end position="48"/>
    </location>
</feature>
<dbReference type="RefSeq" id="WP_317636544.1">
    <property type="nucleotide sequence ID" value="NZ_AP026802.1"/>
</dbReference>
<organism evidence="2 3">
    <name type="scientific">Xylocopilactobacillus apicola</name>
    <dbReference type="NCBI Taxonomy" id="2932184"/>
    <lineage>
        <taxon>Bacteria</taxon>
        <taxon>Bacillati</taxon>
        <taxon>Bacillota</taxon>
        <taxon>Bacilli</taxon>
        <taxon>Lactobacillales</taxon>
        <taxon>Lactobacillaceae</taxon>
        <taxon>Xylocopilactobacillus</taxon>
    </lineage>
</organism>
<dbReference type="AlphaFoldDB" id="A0AAU9DTG0"/>
<sequence>MKHLTSMVWIVAFFQILGFIGSSLTKSVYNPLQVLVISLIFGVIFTIVPTELEKLTKKN</sequence>
<keyword evidence="1" id="KW-0472">Membrane</keyword>
<dbReference type="Pfam" id="PF11151">
    <property type="entry name" value="DUF2929"/>
    <property type="match status" value="1"/>
</dbReference>
<name>A0AAU9DTG0_9LACO</name>
<evidence type="ECO:0000313" key="2">
    <source>
        <dbReference type="EMBL" id="BDR58673.1"/>
    </source>
</evidence>
<gene>
    <name evidence="2" type="ORF">XA3_11140</name>
</gene>
<dbReference type="Proteomes" id="UP001321861">
    <property type="component" value="Chromosome"/>
</dbReference>